<name>A0A238ZLC8_9RHOB</name>
<evidence type="ECO:0000313" key="1">
    <source>
        <dbReference type="EMBL" id="SNR83871.1"/>
    </source>
</evidence>
<sequence length="55" mass="5807">MGLAFACPTRARTHQARGNLPGHRMPMSCMVLVNNTEVEAQCAAHLVGNGQSLGT</sequence>
<dbReference type="AlphaFoldDB" id="A0A238ZLC8"/>
<protein>
    <submittedName>
        <fullName evidence="1">Uncharacterized protein</fullName>
    </submittedName>
</protein>
<evidence type="ECO:0000313" key="2">
    <source>
        <dbReference type="Proteomes" id="UP000198417"/>
    </source>
</evidence>
<accession>A0A238ZLC8</accession>
<keyword evidence="2" id="KW-1185">Reference proteome</keyword>
<reference evidence="1 2" key="1">
    <citation type="submission" date="2017-06" db="EMBL/GenBank/DDBJ databases">
        <authorList>
            <person name="Kim H.J."/>
            <person name="Triplett B.A."/>
        </authorList>
    </citation>
    <scope>NUCLEOTIDE SEQUENCE [LARGE SCALE GENOMIC DNA]</scope>
    <source>
        <strain evidence="1 2">DSM 29052</strain>
    </source>
</reference>
<proteinExistence type="predicted"/>
<organism evidence="1 2">
    <name type="scientific">Puniceibacterium sediminis</name>
    <dbReference type="NCBI Taxonomy" id="1608407"/>
    <lineage>
        <taxon>Bacteria</taxon>
        <taxon>Pseudomonadati</taxon>
        <taxon>Pseudomonadota</taxon>
        <taxon>Alphaproteobacteria</taxon>
        <taxon>Rhodobacterales</taxon>
        <taxon>Paracoccaceae</taxon>
        <taxon>Puniceibacterium</taxon>
    </lineage>
</organism>
<gene>
    <name evidence="1" type="ORF">SAMN06265370_1343</name>
</gene>
<dbReference type="Proteomes" id="UP000198417">
    <property type="component" value="Unassembled WGS sequence"/>
</dbReference>
<dbReference type="EMBL" id="FZNN01000034">
    <property type="protein sequence ID" value="SNR83871.1"/>
    <property type="molecule type" value="Genomic_DNA"/>
</dbReference>